<proteinExistence type="predicted"/>
<dbReference type="PANTHER" id="PTHR33240:SF8">
    <property type="entry name" value="OS03G0439900 PROTEIN"/>
    <property type="match status" value="1"/>
</dbReference>
<protein>
    <submittedName>
        <fullName evidence="1">Uncharacterized protein</fullName>
    </submittedName>
</protein>
<name>A0A426ZP37_ENSVE</name>
<sequence length="162" mass="17748">MRRKAYAQAVVKKCPRQTNELQIAFEAGDVEYLDHDDVLVISICIANVQVKRVMVETDSSVDVLYHDAFLKLGLTATDLTPMSSTLTRFTGDSITPLRTTLLLVTLRQEPRSKTMIGAEREKGYGTIAIGNNDNNWKMRVVAGCGDSNGDTINKGGGRVIGD</sequence>
<evidence type="ECO:0000313" key="2">
    <source>
        <dbReference type="Proteomes" id="UP000287651"/>
    </source>
</evidence>
<dbReference type="AlphaFoldDB" id="A0A426ZP37"/>
<dbReference type="PANTHER" id="PTHR33240">
    <property type="entry name" value="OS08G0508500 PROTEIN"/>
    <property type="match status" value="1"/>
</dbReference>
<accession>A0A426ZP37</accession>
<comment type="caution">
    <text evidence="1">The sequence shown here is derived from an EMBL/GenBank/DDBJ whole genome shotgun (WGS) entry which is preliminary data.</text>
</comment>
<reference evidence="1 2" key="1">
    <citation type="journal article" date="2014" name="Agronomy (Basel)">
        <title>A Draft Genome Sequence for Ensete ventricosum, the Drought-Tolerant Tree Against Hunger.</title>
        <authorList>
            <person name="Harrison J."/>
            <person name="Moore K.A."/>
            <person name="Paszkiewicz K."/>
            <person name="Jones T."/>
            <person name="Grant M."/>
            <person name="Ambacheew D."/>
            <person name="Muzemil S."/>
            <person name="Studholme D.J."/>
        </authorList>
    </citation>
    <scope>NUCLEOTIDE SEQUENCE [LARGE SCALE GENOMIC DNA]</scope>
</reference>
<organism evidence="1 2">
    <name type="scientific">Ensete ventricosum</name>
    <name type="common">Abyssinian banana</name>
    <name type="synonym">Musa ensete</name>
    <dbReference type="NCBI Taxonomy" id="4639"/>
    <lineage>
        <taxon>Eukaryota</taxon>
        <taxon>Viridiplantae</taxon>
        <taxon>Streptophyta</taxon>
        <taxon>Embryophyta</taxon>
        <taxon>Tracheophyta</taxon>
        <taxon>Spermatophyta</taxon>
        <taxon>Magnoliopsida</taxon>
        <taxon>Liliopsida</taxon>
        <taxon>Zingiberales</taxon>
        <taxon>Musaceae</taxon>
        <taxon>Ensete</taxon>
    </lineage>
</organism>
<gene>
    <name evidence="1" type="ORF">B296_00017391</name>
</gene>
<dbReference type="EMBL" id="AMZH03005685">
    <property type="protein sequence ID" value="RRT65793.1"/>
    <property type="molecule type" value="Genomic_DNA"/>
</dbReference>
<dbReference type="Proteomes" id="UP000287651">
    <property type="component" value="Unassembled WGS sequence"/>
</dbReference>
<evidence type="ECO:0000313" key="1">
    <source>
        <dbReference type="EMBL" id="RRT65793.1"/>
    </source>
</evidence>